<gene>
    <name evidence="1" type="ORF">NDU88_004620</name>
</gene>
<dbReference type="EMBL" id="JANPWB010000013">
    <property type="protein sequence ID" value="KAJ1107227.1"/>
    <property type="molecule type" value="Genomic_DNA"/>
</dbReference>
<accession>A0AAV7MVF7</accession>
<dbReference type="Proteomes" id="UP001066276">
    <property type="component" value="Chromosome 9"/>
</dbReference>
<comment type="caution">
    <text evidence="1">The sequence shown here is derived from an EMBL/GenBank/DDBJ whole genome shotgun (WGS) entry which is preliminary data.</text>
</comment>
<organism evidence="1 2">
    <name type="scientific">Pleurodeles waltl</name>
    <name type="common">Iberian ribbed newt</name>
    <dbReference type="NCBI Taxonomy" id="8319"/>
    <lineage>
        <taxon>Eukaryota</taxon>
        <taxon>Metazoa</taxon>
        <taxon>Chordata</taxon>
        <taxon>Craniata</taxon>
        <taxon>Vertebrata</taxon>
        <taxon>Euteleostomi</taxon>
        <taxon>Amphibia</taxon>
        <taxon>Batrachia</taxon>
        <taxon>Caudata</taxon>
        <taxon>Salamandroidea</taxon>
        <taxon>Salamandridae</taxon>
        <taxon>Pleurodelinae</taxon>
        <taxon>Pleurodeles</taxon>
    </lineage>
</organism>
<dbReference type="AlphaFoldDB" id="A0AAV7MVF7"/>
<proteinExistence type="predicted"/>
<keyword evidence="2" id="KW-1185">Reference proteome</keyword>
<protein>
    <submittedName>
        <fullName evidence="1">Uncharacterized protein</fullName>
    </submittedName>
</protein>
<name>A0AAV7MVF7_PLEWA</name>
<evidence type="ECO:0000313" key="1">
    <source>
        <dbReference type="EMBL" id="KAJ1107227.1"/>
    </source>
</evidence>
<reference evidence="1" key="1">
    <citation type="journal article" date="2022" name="bioRxiv">
        <title>Sequencing and chromosome-scale assembly of the giantPleurodeles waltlgenome.</title>
        <authorList>
            <person name="Brown T."/>
            <person name="Elewa A."/>
            <person name="Iarovenko S."/>
            <person name="Subramanian E."/>
            <person name="Araus A.J."/>
            <person name="Petzold A."/>
            <person name="Susuki M."/>
            <person name="Suzuki K.-i.T."/>
            <person name="Hayashi T."/>
            <person name="Toyoda A."/>
            <person name="Oliveira C."/>
            <person name="Osipova E."/>
            <person name="Leigh N.D."/>
            <person name="Simon A."/>
            <person name="Yun M.H."/>
        </authorList>
    </citation>
    <scope>NUCLEOTIDE SEQUENCE</scope>
    <source>
        <strain evidence="1">20211129_DDA</strain>
        <tissue evidence="1">Liver</tissue>
    </source>
</reference>
<evidence type="ECO:0000313" key="2">
    <source>
        <dbReference type="Proteomes" id="UP001066276"/>
    </source>
</evidence>
<sequence length="87" mass="9640">MVDRRFQHVGSGSSPCDCVRCASNSAFHIAMEERRIQSVGSGSSPYDQASWRRVGWPWAALLGKQLHAPRCDREAALSARGVWPLPM</sequence>